<protein>
    <recommendedName>
        <fullName evidence="4">chitinase</fullName>
        <ecNumber evidence="4">3.2.1.14</ecNumber>
    </recommendedName>
</protein>
<comment type="subcellular location">
    <subcellularLocation>
        <location evidence="2">Secreted</location>
    </subcellularLocation>
</comment>
<name>A0AAE0H9X8_9PEZI</name>
<evidence type="ECO:0000256" key="5">
    <source>
        <dbReference type="ARBA" id="ARBA00022525"/>
    </source>
</evidence>
<dbReference type="PROSITE" id="PS50941">
    <property type="entry name" value="CHIT_BIND_I_2"/>
    <property type="match status" value="1"/>
</dbReference>
<evidence type="ECO:0000313" key="17">
    <source>
        <dbReference type="EMBL" id="KAK3291666.1"/>
    </source>
</evidence>
<dbReference type="SMART" id="SM00636">
    <property type="entry name" value="Glyco_18"/>
    <property type="match status" value="1"/>
</dbReference>
<evidence type="ECO:0000256" key="7">
    <source>
        <dbReference type="ARBA" id="ARBA00022801"/>
    </source>
</evidence>
<dbReference type="InterPro" id="IPR036861">
    <property type="entry name" value="Endochitinase-like_sf"/>
</dbReference>
<dbReference type="Gene3D" id="3.20.20.80">
    <property type="entry name" value="Glycosidases"/>
    <property type="match status" value="1"/>
</dbReference>
<dbReference type="SMART" id="SM00270">
    <property type="entry name" value="ChtBD1"/>
    <property type="match status" value="3"/>
</dbReference>
<sequence length="1133" mass="123846">MIRSGTLLFISLLAIFLVVLPAAARECSATNKCATGCCSQFGFCGTSEEHCGEGCLSTCDFRLGCDAQNPCADGTCCSKFGFCGFGKDYCSPEVCVAGCDAKSQCDPGTFGADYVELQKCPLNVCCSKWGYCGATAEFCAGKKVKRPSCPVDSTKPMKRVVGYYEGWAARRICHTFMPEDVPAGVYTHLNFAFASIDPVSFEVVPAQAEDIPLYSRLTDLKSRDPALKVYIAIGGWTFNDPGATFHTFSQLAGDEAKQKLFSASLISFMNTYNFDGVDLDWEYPVDTDRGGNAADYANFPRFLQNLRAALDAGSGGRNGLTVTLPVSFRHLQHFDIIELEEWVDFFNVMSYDLHGLRDKGNQWLGAFLNSHTNMTEITEYLDLFWRNDINPEKVVLGLAFYSRTFVATDRGCTEAQCLFDGVGEAGPCSRDEIGGTLTNAELTDEIRAAAVTPTLDEEAMVKVAVVGRKWITYDDEDTFKLKTDAARKLCLGGVMVWAVSQDYTEWGAAAGAAAAGGSGAQKRDGTVVYNTRYSKQLQRATNYQSPNTVDTSFLTFPIFEPSANIVRSQCFWSNCGAGCGSGYLAVPRLDTDASHNELMQDSTHCHGGRLRHFCCPWGKTMPKCGWFDFYNGKCGKHGGCPAGSEEIVGPAWRQREVGSTKAACNNGKAQVACCETKLEGEGLKSLDSMRGYDVCKWYGTAPGHCDAAGAADAYPDVGYGAACSIADPDRPMQLFATHWGSGGTHCRNSKYGGHIDQFRPLCCDEPEMDTQWRSCEIVPAQRKDANFCEATCPAGTIRLGMEKPDDLDNCKGGGHAICCEPRFLTPANNKIEAEEAYYQALLKVLANPDQCNWVQYKEDTLITAEGTANMLGSMKLEFSLKLAKLIHDAAAKGQKPSTAADPWNTFSRISFMGLVSRSPGSPGASPRPALYAISPADACLALPGSMQHTTGLVVCDSKLNGMKARVYKLLSPIGDSTWDTHCISPTPESLERALGGIQLVMAVFDYYNDANVKARHKQVYLNVMAQLRDFALQYDTAYNQPGDANSRGPILGQWETGWREFMVAHFSRVRNHTHLWLQEKLAGLDGVWHKAFNECGMDEGWCAFCIQARDLTASCGTRGPSRQTSGRFRLHRL</sequence>
<organism evidence="17 18">
    <name type="scientific">Chaetomium fimeti</name>
    <dbReference type="NCBI Taxonomy" id="1854472"/>
    <lineage>
        <taxon>Eukaryota</taxon>
        <taxon>Fungi</taxon>
        <taxon>Dikarya</taxon>
        <taxon>Ascomycota</taxon>
        <taxon>Pezizomycotina</taxon>
        <taxon>Sordariomycetes</taxon>
        <taxon>Sordariomycetidae</taxon>
        <taxon>Sordariales</taxon>
        <taxon>Chaetomiaceae</taxon>
        <taxon>Chaetomium</taxon>
    </lineage>
</organism>
<feature type="disulfide bond" evidence="12">
    <location>
        <begin position="76"/>
        <end position="90"/>
    </location>
</feature>
<comment type="caution">
    <text evidence="17">The sequence shown here is derived from an EMBL/GenBank/DDBJ whole genome shotgun (WGS) entry which is preliminary data.</text>
</comment>
<evidence type="ECO:0000256" key="8">
    <source>
        <dbReference type="ARBA" id="ARBA00023024"/>
    </source>
</evidence>
<dbReference type="InterPro" id="IPR001002">
    <property type="entry name" value="Chitin-bd_1"/>
</dbReference>
<keyword evidence="18" id="KW-1185">Reference proteome</keyword>
<keyword evidence="6 12" id="KW-0147">Chitin-binding</keyword>
<comment type="caution">
    <text evidence="12">Lacks conserved residue(s) required for the propagation of feature annotation.</text>
</comment>
<evidence type="ECO:0000259" key="16">
    <source>
        <dbReference type="PROSITE" id="PS51910"/>
    </source>
</evidence>
<dbReference type="InterPro" id="IPR017853">
    <property type="entry name" value="GH"/>
</dbReference>
<keyword evidence="14" id="KW-0732">Signal</keyword>
<feature type="chain" id="PRO_5041945600" description="chitinase" evidence="14">
    <location>
        <begin position="25"/>
        <end position="1133"/>
    </location>
</feature>
<evidence type="ECO:0000256" key="1">
    <source>
        <dbReference type="ARBA" id="ARBA00000822"/>
    </source>
</evidence>
<comment type="similarity">
    <text evidence="3">Belongs to the glycosyl hydrolase 18 family. Chitinase class V subfamily.</text>
</comment>
<dbReference type="InterPro" id="IPR050314">
    <property type="entry name" value="Glycosyl_Hydrlase_18"/>
</dbReference>
<keyword evidence="8" id="KW-0146">Chitin degradation</keyword>
<evidence type="ECO:0000256" key="10">
    <source>
        <dbReference type="ARBA" id="ARBA00023295"/>
    </source>
</evidence>
<dbReference type="GO" id="GO:0008061">
    <property type="term" value="F:chitin binding"/>
    <property type="evidence" value="ECO:0007669"/>
    <property type="project" value="UniProtKB-UniRule"/>
</dbReference>
<dbReference type="EC" id="3.2.1.14" evidence="4"/>
<evidence type="ECO:0000256" key="14">
    <source>
        <dbReference type="SAM" id="SignalP"/>
    </source>
</evidence>
<dbReference type="PROSITE" id="PS51910">
    <property type="entry name" value="GH18_2"/>
    <property type="match status" value="1"/>
</dbReference>
<dbReference type="AlphaFoldDB" id="A0AAE0H9X8"/>
<keyword evidence="12" id="KW-1015">Disulfide bond</keyword>
<keyword evidence="10 13" id="KW-0326">Glycosidase</keyword>
<keyword evidence="11" id="KW-0624">Polysaccharide degradation</keyword>
<dbReference type="InterPro" id="IPR018371">
    <property type="entry name" value="Chitin-binding_1_CS"/>
</dbReference>
<dbReference type="GO" id="GO:0005576">
    <property type="term" value="C:extracellular region"/>
    <property type="evidence" value="ECO:0007669"/>
    <property type="project" value="UniProtKB-SubCell"/>
</dbReference>
<dbReference type="InterPro" id="IPR001579">
    <property type="entry name" value="Glyco_hydro_18_chit_AS"/>
</dbReference>
<dbReference type="Gene3D" id="3.30.60.10">
    <property type="entry name" value="Endochitinase-like"/>
    <property type="match status" value="3"/>
</dbReference>
<dbReference type="SUPFAM" id="SSF51445">
    <property type="entry name" value="(Trans)glycosidases"/>
    <property type="match status" value="1"/>
</dbReference>
<dbReference type="InterPro" id="IPR001223">
    <property type="entry name" value="Glyco_hydro18_cat"/>
</dbReference>
<evidence type="ECO:0000256" key="12">
    <source>
        <dbReference type="PROSITE-ProRule" id="PRU00261"/>
    </source>
</evidence>
<feature type="domain" description="Chitin-binding type-1" evidence="15">
    <location>
        <begin position="48"/>
        <end position="107"/>
    </location>
</feature>
<comment type="catalytic activity">
    <reaction evidence="1">
        <text>Random endo-hydrolysis of N-acetyl-beta-D-glucosaminide (1-&gt;4)-beta-linkages in chitin and chitodextrins.</text>
        <dbReference type="EC" id="3.2.1.14"/>
    </reaction>
</comment>
<dbReference type="Proteomes" id="UP001278766">
    <property type="component" value="Unassembled WGS sequence"/>
</dbReference>
<accession>A0AAE0H9X8</accession>
<dbReference type="Pfam" id="PF00704">
    <property type="entry name" value="Glyco_hydro_18"/>
    <property type="match status" value="1"/>
</dbReference>
<evidence type="ECO:0000256" key="4">
    <source>
        <dbReference type="ARBA" id="ARBA00012729"/>
    </source>
</evidence>
<dbReference type="PROSITE" id="PS00026">
    <property type="entry name" value="CHIT_BIND_I_1"/>
    <property type="match status" value="2"/>
</dbReference>
<evidence type="ECO:0000256" key="6">
    <source>
        <dbReference type="ARBA" id="ARBA00022669"/>
    </source>
</evidence>
<dbReference type="Pfam" id="PF00187">
    <property type="entry name" value="Chitin_bind_1"/>
    <property type="match status" value="1"/>
</dbReference>
<evidence type="ECO:0000256" key="3">
    <source>
        <dbReference type="ARBA" id="ARBA00008682"/>
    </source>
</evidence>
<reference evidence="17" key="2">
    <citation type="submission" date="2023-06" db="EMBL/GenBank/DDBJ databases">
        <authorList>
            <consortium name="Lawrence Berkeley National Laboratory"/>
            <person name="Haridas S."/>
            <person name="Hensen N."/>
            <person name="Bonometti L."/>
            <person name="Westerberg I."/>
            <person name="Brannstrom I.O."/>
            <person name="Guillou S."/>
            <person name="Cros-Aarteil S."/>
            <person name="Calhoun S."/>
            <person name="Kuo A."/>
            <person name="Mondo S."/>
            <person name="Pangilinan J."/>
            <person name="Riley R."/>
            <person name="Labutti K."/>
            <person name="Andreopoulos B."/>
            <person name="Lipzen A."/>
            <person name="Chen C."/>
            <person name="Yanf M."/>
            <person name="Daum C."/>
            <person name="Ng V."/>
            <person name="Clum A."/>
            <person name="Steindorff A."/>
            <person name="Ohm R."/>
            <person name="Martin F."/>
            <person name="Silar P."/>
            <person name="Natvig D."/>
            <person name="Lalanne C."/>
            <person name="Gautier V."/>
            <person name="Ament-Velasquez S.L."/>
            <person name="Kruys A."/>
            <person name="Hutchinson M.I."/>
            <person name="Powell A.J."/>
            <person name="Barry K."/>
            <person name="Miller A.N."/>
            <person name="Grigoriev I.V."/>
            <person name="Debuchy R."/>
            <person name="Gladieux P."/>
            <person name="Thoren M.H."/>
            <person name="Johannesson H."/>
        </authorList>
    </citation>
    <scope>NUCLEOTIDE SEQUENCE</scope>
    <source>
        <strain evidence="17">CBS 168.71</strain>
    </source>
</reference>
<dbReference type="GO" id="GO:0000272">
    <property type="term" value="P:polysaccharide catabolic process"/>
    <property type="evidence" value="ECO:0007669"/>
    <property type="project" value="UniProtKB-KW"/>
</dbReference>
<gene>
    <name evidence="17" type="ORF">B0H64DRAFT_469631</name>
</gene>
<dbReference type="EMBL" id="JAUEPN010000009">
    <property type="protein sequence ID" value="KAK3291666.1"/>
    <property type="molecule type" value="Genomic_DNA"/>
</dbReference>
<keyword evidence="7 13" id="KW-0378">Hydrolase</keyword>
<evidence type="ECO:0000256" key="11">
    <source>
        <dbReference type="ARBA" id="ARBA00023326"/>
    </source>
</evidence>
<evidence type="ECO:0000259" key="15">
    <source>
        <dbReference type="PROSITE" id="PS50941"/>
    </source>
</evidence>
<dbReference type="PROSITE" id="PS01095">
    <property type="entry name" value="GH18_1"/>
    <property type="match status" value="1"/>
</dbReference>
<dbReference type="InterPro" id="IPR029070">
    <property type="entry name" value="Chitinase_insertion_sf"/>
</dbReference>
<dbReference type="GO" id="GO:0008843">
    <property type="term" value="F:endochitinase activity"/>
    <property type="evidence" value="ECO:0007669"/>
    <property type="project" value="UniProtKB-EC"/>
</dbReference>
<evidence type="ECO:0000313" key="18">
    <source>
        <dbReference type="Proteomes" id="UP001278766"/>
    </source>
</evidence>
<evidence type="ECO:0000256" key="9">
    <source>
        <dbReference type="ARBA" id="ARBA00023277"/>
    </source>
</evidence>
<dbReference type="GO" id="GO:0006032">
    <property type="term" value="P:chitin catabolic process"/>
    <property type="evidence" value="ECO:0007669"/>
    <property type="project" value="UniProtKB-KW"/>
</dbReference>
<proteinExistence type="inferred from homology"/>
<keyword evidence="9" id="KW-0119">Carbohydrate metabolism</keyword>
<reference evidence="17" key="1">
    <citation type="journal article" date="2023" name="Mol. Phylogenet. Evol.">
        <title>Genome-scale phylogeny and comparative genomics of the fungal order Sordariales.</title>
        <authorList>
            <person name="Hensen N."/>
            <person name="Bonometti L."/>
            <person name="Westerberg I."/>
            <person name="Brannstrom I.O."/>
            <person name="Guillou S."/>
            <person name="Cros-Aarteil S."/>
            <person name="Calhoun S."/>
            <person name="Haridas S."/>
            <person name="Kuo A."/>
            <person name="Mondo S."/>
            <person name="Pangilinan J."/>
            <person name="Riley R."/>
            <person name="LaButti K."/>
            <person name="Andreopoulos B."/>
            <person name="Lipzen A."/>
            <person name="Chen C."/>
            <person name="Yan M."/>
            <person name="Daum C."/>
            <person name="Ng V."/>
            <person name="Clum A."/>
            <person name="Steindorff A."/>
            <person name="Ohm R.A."/>
            <person name="Martin F."/>
            <person name="Silar P."/>
            <person name="Natvig D.O."/>
            <person name="Lalanne C."/>
            <person name="Gautier V."/>
            <person name="Ament-Velasquez S.L."/>
            <person name="Kruys A."/>
            <person name="Hutchinson M.I."/>
            <person name="Powell A.J."/>
            <person name="Barry K."/>
            <person name="Miller A.N."/>
            <person name="Grigoriev I.V."/>
            <person name="Debuchy R."/>
            <person name="Gladieux P."/>
            <person name="Hiltunen Thoren M."/>
            <person name="Johannesson H."/>
        </authorList>
    </citation>
    <scope>NUCLEOTIDE SEQUENCE</scope>
    <source>
        <strain evidence="17">CBS 168.71</strain>
    </source>
</reference>
<dbReference type="GeneID" id="87844753"/>
<evidence type="ECO:0000256" key="13">
    <source>
        <dbReference type="RuleBase" id="RU000489"/>
    </source>
</evidence>
<dbReference type="Gene3D" id="3.10.50.10">
    <property type="match status" value="1"/>
</dbReference>
<feature type="disulfide bond" evidence="12">
    <location>
        <begin position="71"/>
        <end position="83"/>
    </location>
</feature>
<dbReference type="PANTHER" id="PTHR11177:SF333">
    <property type="entry name" value="CHITINASE"/>
    <property type="match status" value="1"/>
</dbReference>
<dbReference type="PANTHER" id="PTHR11177">
    <property type="entry name" value="CHITINASE"/>
    <property type="match status" value="1"/>
</dbReference>
<feature type="signal peptide" evidence="14">
    <location>
        <begin position="1"/>
        <end position="24"/>
    </location>
</feature>
<dbReference type="SUPFAM" id="SSF57016">
    <property type="entry name" value="Plant lectins/antimicrobial peptides"/>
    <property type="match status" value="3"/>
</dbReference>
<keyword evidence="5" id="KW-0964">Secreted</keyword>
<dbReference type="RefSeq" id="XP_062655180.1">
    <property type="nucleotide sequence ID" value="XM_062807805.1"/>
</dbReference>
<feature type="domain" description="GH18" evidence="16">
    <location>
        <begin position="158"/>
        <end position="516"/>
    </location>
</feature>
<dbReference type="CDD" id="cd00035">
    <property type="entry name" value="ChtBD1"/>
    <property type="match status" value="2"/>
</dbReference>
<evidence type="ECO:0000256" key="2">
    <source>
        <dbReference type="ARBA" id="ARBA00004613"/>
    </source>
</evidence>
<dbReference type="InterPro" id="IPR011583">
    <property type="entry name" value="Chitinase_II/V-like_cat"/>
</dbReference>
<dbReference type="SUPFAM" id="SSF54556">
    <property type="entry name" value="Chitinase insertion domain"/>
    <property type="match status" value="1"/>
</dbReference>